<evidence type="ECO:0000313" key="2">
    <source>
        <dbReference type="Proteomes" id="UP001153678"/>
    </source>
</evidence>
<organism evidence="1 2">
    <name type="scientific">Funneliformis geosporum</name>
    <dbReference type="NCBI Taxonomy" id="1117311"/>
    <lineage>
        <taxon>Eukaryota</taxon>
        <taxon>Fungi</taxon>
        <taxon>Fungi incertae sedis</taxon>
        <taxon>Mucoromycota</taxon>
        <taxon>Glomeromycotina</taxon>
        <taxon>Glomeromycetes</taxon>
        <taxon>Glomerales</taxon>
        <taxon>Glomeraceae</taxon>
        <taxon>Funneliformis</taxon>
    </lineage>
</organism>
<feature type="non-terminal residue" evidence="1">
    <location>
        <position position="1"/>
    </location>
</feature>
<reference evidence="1" key="1">
    <citation type="submission" date="2022-08" db="EMBL/GenBank/DDBJ databases">
        <authorList>
            <person name="Kallberg Y."/>
            <person name="Tangrot J."/>
            <person name="Rosling A."/>
        </authorList>
    </citation>
    <scope>NUCLEOTIDE SEQUENCE</scope>
    <source>
        <strain evidence="1">Wild A</strain>
    </source>
</reference>
<protein>
    <submittedName>
        <fullName evidence="1">19681_t:CDS:1</fullName>
    </submittedName>
</protein>
<comment type="caution">
    <text evidence="1">The sequence shown here is derived from an EMBL/GenBank/DDBJ whole genome shotgun (WGS) entry which is preliminary data.</text>
</comment>
<dbReference type="EMBL" id="CAMKVN010018885">
    <property type="protein sequence ID" value="CAI2198540.1"/>
    <property type="molecule type" value="Genomic_DNA"/>
</dbReference>
<gene>
    <name evidence="1" type="ORF">FWILDA_LOCUS18624</name>
</gene>
<name>A0A9W4TAC0_9GLOM</name>
<proteinExistence type="predicted"/>
<dbReference type="OrthoDB" id="2204395at2759"/>
<evidence type="ECO:0000313" key="1">
    <source>
        <dbReference type="EMBL" id="CAI2198540.1"/>
    </source>
</evidence>
<sequence>EKDSKRIIRWKIILQQFQFEVKYRKGKAKANADTLSRINELQAQNSSTTTSLIDHG</sequence>
<dbReference type="Proteomes" id="UP001153678">
    <property type="component" value="Unassembled WGS sequence"/>
</dbReference>
<dbReference type="AlphaFoldDB" id="A0A9W4TAC0"/>
<accession>A0A9W4TAC0</accession>
<keyword evidence="2" id="KW-1185">Reference proteome</keyword>